<organism evidence="2 3">
    <name type="scientific">Faecalibacterium hattorii</name>
    <dbReference type="NCBI Taxonomy" id="2935520"/>
    <lineage>
        <taxon>Bacteria</taxon>
        <taxon>Bacillati</taxon>
        <taxon>Bacillota</taxon>
        <taxon>Clostridia</taxon>
        <taxon>Eubacteriales</taxon>
        <taxon>Oscillospiraceae</taxon>
        <taxon>Faecalibacterium</taxon>
    </lineage>
</organism>
<evidence type="ECO:0000313" key="2">
    <source>
        <dbReference type="EMBL" id="RAW58605.1"/>
    </source>
</evidence>
<keyword evidence="1" id="KW-0732">Signal</keyword>
<dbReference type="Pfam" id="PF03480">
    <property type="entry name" value="DctP"/>
    <property type="match status" value="1"/>
</dbReference>
<gene>
    <name evidence="2" type="ORF">C4N23_10265</name>
</gene>
<accession>A0A329UB00</accession>
<dbReference type="InterPro" id="IPR018389">
    <property type="entry name" value="DctP_fam"/>
</dbReference>
<keyword evidence="3" id="KW-1185">Reference proteome</keyword>
<comment type="caution">
    <text evidence="2">The sequence shown here is derived from an EMBL/GenBank/DDBJ whole genome shotgun (WGS) entry which is preliminary data.</text>
</comment>
<dbReference type="EMBL" id="PRLC01000014">
    <property type="protein sequence ID" value="RAW58605.1"/>
    <property type="molecule type" value="Genomic_DNA"/>
</dbReference>
<dbReference type="Gene3D" id="3.40.190.170">
    <property type="entry name" value="Bacterial extracellular solute-binding protein, family 7"/>
    <property type="match status" value="1"/>
</dbReference>
<dbReference type="Proteomes" id="UP000250429">
    <property type="component" value="Unassembled WGS sequence"/>
</dbReference>
<protein>
    <submittedName>
        <fullName evidence="2">Uncharacterized protein</fullName>
    </submittedName>
</protein>
<proteinExistence type="predicted"/>
<sequence length="71" mass="8147">MPRGQTTFLQEFSQRELVGLSWYDAGARSFYGTEPLRRPKDLQGKTIRVQDSQIDAAENNGPAYYFIDCLE</sequence>
<dbReference type="InterPro" id="IPR038404">
    <property type="entry name" value="TRAP_DctP_sf"/>
</dbReference>
<reference evidence="2 3" key="1">
    <citation type="submission" date="2018-02" db="EMBL/GenBank/DDBJ databases">
        <title>Complete genome sequencing of Faecalibacterium prausnitzii strains isolated from the human gut.</title>
        <authorList>
            <person name="Fitzgerald B.C."/>
            <person name="Shkoporov A.N."/>
            <person name="Ross P.R."/>
            <person name="Hill C."/>
        </authorList>
    </citation>
    <scope>NUCLEOTIDE SEQUENCE [LARGE SCALE GENOMIC DNA]</scope>
    <source>
        <strain evidence="2 3">APC922/41-1</strain>
    </source>
</reference>
<evidence type="ECO:0000313" key="3">
    <source>
        <dbReference type="Proteomes" id="UP000250429"/>
    </source>
</evidence>
<dbReference type="GO" id="GO:0055085">
    <property type="term" value="P:transmembrane transport"/>
    <property type="evidence" value="ECO:0007669"/>
    <property type="project" value="InterPro"/>
</dbReference>
<dbReference type="AlphaFoldDB" id="A0A329UB00"/>
<evidence type="ECO:0000256" key="1">
    <source>
        <dbReference type="ARBA" id="ARBA00022729"/>
    </source>
</evidence>
<name>A0A329UB00_9FIRM</name>